<evidence type="ECO:0000256" key="4">
    <source>
        <dbReference type="ARBA" id="ARBA00022741"/>
    </source>
</evidence>
<keyword evidence="6 8" id="KW-0067">ATP-binding</keyword>
<dbReference type="GO" id="GO:0005737">
    <property type="term" value="C:cytoplasm"/>
    <property type="evidence" value="ECO:0007669"/>
    <property type="project" value="TreeGrafter"/>
</dbReference>
<evidence type="ECO:0000256" key="7">
    <source>
        <dbReference type="ARBA" id="ARBA00048743"/>
    </source>
</evidence>
<dbReference type="GO" id="GO:0006235">
    <property type="term" value="P:dTTP biosynthetic process"/>
    <property type="evidence" value="ECO:0007669"/>
    <property type="project" value="UniProtKB-UniRule"/>
</dbReference>
<dbReference type="InterPro" id="IPR039430">
    <property type="entry name" value="Thymidylate_kin-like_dom"/>
</dbReference>
<evidence type="ECO:0000256" key="2">
    <source>
        <dbReference type="ARBA" id="ARBA00022679"/>
    </source>
</evidence>
<dbReference type="GO" id="GO:0006233">
    <property type="term" value="P:dTDP biosynthetic process"/>
    <property type="evidence" value="ECO:0007669"/>
    <property type="project" value="InterPro"/>
</dbReference>
<evidence type="ECO:0000256" key="8">
    <source>
        <dbReference type="HAMAP-Rule" id="MF_00165"/>
    </source>
</evidence>
<feature type="domain" description="Thymidylate kinase-like" evidence="9">
    <location>
        <begin position="35"/>
        <end position="202"/>
    </location>
</feature>
<dbReference type="EMBL" id="CP134846">
    <property type="protein sequence ID" value="WNL16287.1"/>
    <property type="molecule type" value="Genomic_DNA"/>
</dbReference>
<evidence type="ECO:0000256" key="1">
    <source>
        <dbReference type="ARBA" id="ARBA00009776"/>
    </source>
</evidence>
<evidence type="ECO:0000313" key="10">
    <source>
        <dbReference type="EMBL" id="WNL16287.1"/>
    </source>
</evidence>
<keyword evidence="4 8" id="KW-0547">Nucleotide-binding</keyword>
<accession>A0AA96CV64</accession>
<evidence type="ECO:0000259" key="9">
    <source>
        <dbReference type="Pfam" id="PF02223"/>
    </source>
</evidence>
<comment type="caution">
    <text evidence="8">Lacks conserved residue(s) required for the propagation of feature annotation.</text>
</comment>
<dbReference type="PANTHER" id="PTHR10344">
    <property type="entry name" value="THYMIDYLATE KINASE"/>
    <property type="match status" value="1"/>
</dbReference>
<dbReference type="AlphaFoldDB" id="A0AA96CV64"/>
<dbReference type="Gene3D" id="3.40.50.300">
    <property type="entry name" value="P-loop containing nucleotide triphosphate hydrolases"/>
    <property type="match status" value="1"/>
</dbReference>
<comment type="catalytic activity">
    <reaction evidence="7 8">
        <text>dTMP + ATP = dTDP + ADP</text>
        <dbReference type="Rhea" id="RHEA:13517"/>
        <dbReference type="ChEBI" id="CHEBI:30616"/>
        <dbReference type="ChEBI" id="CHEBI:58369"/>
        <dbReference type="ChEBI" id="CHEBI:63528"/>
        <dbReference type="ChEBI" id="CHEBI:456216"/>
        <dbReference type="EC" id="2.7.4.9"/>
    </reaction>
</comment>
<dbReference type="PANTHER" id="PTHR10344:SF4">
    <property type="entry name" value="UMP-CMP KINASE 2, MITOCHONDRIAL"/>
    <property type="match status" value="1"/>
</dbReference>
<dbReference type="EC" id="2.7.4.9" evidence="8"/>
<evidence type="ECO:0000256" key="5">
    <source>
        <dbReference type="ARBA" id="ARBA00022777"/>
    </source>
</evidence>
<dbReference type="HAMAP" id="MF_00165">
    <property type="entry name" value="Thymidylate_kinase"/>
    <property type="match status" value="1"/>
</dbReference>
<proteinExistence type="inferred from homology"/>
<dbReference type="GO" id="GO:0004798">
    <property type="term" value="F:dTMP kinase activity"/>
    <property type="evidence" value="ECO:0007669"/>
    <property type="project" value="UniProtKB-UniRule"/>
</dbReference>
<dbReference type="InterPro" id="IPR018094">
    <property type="entry name" value="Thymidylate_kinase"/>
</dbReference>
<dbReference type="GO" id="GO:0006227">
    <property type="term" value="P:dUDP biosynthetic process"/>
    <property type="evidence" value="ECO:0007669"/>
    <property type="project" value="TreeGrafter"/>
</dbReference>
<comment type="similarity">
    <text evidence="1 8">Belongs to the thymidylate kinase family.</text>
</comment>
<name>A0AA96CV64_9BACT</name>
<dbReference type="Pfam" id="PF02223">
    <property type="entry name" value="Thymidylate_kin"/>
    <property type="match status" value="1"/>
</dbReference>
<evidence type="ECO:0000256" key="6">
    <source>
        <dbReference type="ARBA" id="ARBA00022840"/>
    </source>
</evidence>
<reference evidence="10" key="1">
    <citation type="submission" date="2023-09" db="EMBL/GenBank/DDBJ databases">
        <title>Arcobacter tbilisiensis sp. nov. isolated from chicken meat in Tbilisi, Georgia.</title>
        <authorList>
            <person name="Matthias R."/>
            <person name="Zautner A.E."/>
        </authorList>
    </citation>
    <scope>NUCLEOTIDE SEQUENCE</scope>
    <source>
        <strain evidence="10">LEO 107</strain>
    </source>
</reference>
<sequence length="235" mass="27399">MLNEVKILCKNDFADLGREKIINEEKYKSGFYLVLEGVDFAGKSTVAKELVSRLQNIYGVDTVIHKREPSNTNYGKKMRDALFSKEMTLEKEVLAAQYMLLDRVENTSEVSQLLRENKIIVQERNFLTALVYNEAKDTKEVQFVQEANRLSLKPDCLALLTISDEMLLYRLEKAKEERDSLDSYETYEKVIKRKRDYLSFDEYIDVLLPNNNKECFEVSMNTLMKIVAENFKGEK</sequence>
<keyword evidence="3 8" id="KW-0545">Nucleotide biosynthesis</keyword>
<dbReference type="NCBIfam" id="TIGR00041">
    <property type="entry name" value="DTMP_kinase"/>
    <property type="match status" value="1"/>
</dbReference>
<keyword evidence="5 8" id="KW-0418">Kinase</keyword>
<gene>
    <name evidence="8 10" type="primary">tmk</name>
    <name evidence="10" type="ORF">RJG54_08690</name>
</gene>
<keyword evidence="2 8" id="KW-0808">Transferase</keyword>
<dbReference type="InterPro" id="IPR027417">
    <property type="entry name" value="P-loop_NTPase"/>
</dbReference>
<comment type="function">
    <text evidence="8">Phosphorylation of dTMP to form dTDP in both de novo and salvage pathways of dTTP synthesis.</text>
</comment>
<dbReference type="GO" id="GO:0005524">
    <property type="term" value="F:ATP binding"/>
    <property type="evidence" value="ECO:0007669"/>
    <property type="project" value="UniProtKB-UniRule"/>
</dbReference>
<protein>
    <recommendedName>
        <fullName evidence="8">Thymidylate kinase</fullName>
        <ecNumber evidence="8">2.7.4.9</ecNumber>
    </recommendedName>
    <alternativeName>
        <fullName evidence="8">dTMP kinase</fullName>
    </alternativeName>
</protein>
<dbReference type="SUPFAM" id="SSF52540">
    <property type="entry name" value="P-loop containing nucleoside triphosphate hydrolases"/>
    <property type="match status" value="1"/>
</dbReference>
<organism evidence="10">
    <name type="scientific">Arcobacter sp. AZ-2023</name>
    <dbReference type="NCBI Taxonomy" id="3074453"/>
    <lineage>
        <taxon>Bacteria</taxon>
        <taxon>Pseudomonadati</taxon>
        <taxon>Campylobacterota</taxon>
        <taxon>Epsilonproteobacteria</taxon>
        <taxon>Campylobacterales</taxon>
        <taxon>Arcobacteraceae</taxon>
        <taxon>Arcobacter</taxon>
    </lineage>
</organism>
<evidence type="ECO:0000256" key="3">
    <source>
        <dbReference type="ARBA" id="ARBA00022727"/>
    </source>
</evidence>